<dbReference type="Proteomes" id="UP000789524">
    <property type="component" value="Unassembled WGS sequence"/>
</dbReference>
<dbReference type="AlphaFoldDB" id="A0A8J2QFE4"/>
<evidence type="ECO:0000313" key="1">
    <source>
        <dbReference type="EMBL" id="CAG9561800.1"/>
    </source>
</evidence>
<keyword evidence="2" id="KW-1185">Reference proteome</keyword>
<name>A0A8J2QFE4_9NEOP</name>
<organism evidence="1 2">
    <name type="scientific">Danaus chrysippus</name>
    <name type="common">African queen</name>
    <dbReference type="NCBI Taxonomy" id="151541"/>
    <lineage>
        <taxon>Eukaryota</taxon>
        <taxon>Metazoa</taxon>
        <taxon>Ecdysozoa</taxon>
        <taxon>Arthropoda</taxon>
        <taxon>Hexapoda</taxon>
        <taxon>Insecta</taxon>
        <taxon>Pterygota</taxon>
        <taxon>Neoptera</taxon>
        <taxon>Endopterygota</taxon>
        <taxon>Lepidoptera</taxon>
        <taxon>Glossata</taxon>
        <taxon>Ditrysia</taxon>
        <taxon>Papilionoidea</taxon>
        <taxon>Nymphalidae</taxon>
        <taxon>Danainae</taxon>
        <taxon>Danaini</taxon>
        <taxon>Danaina</taxon>
        <taxon>Danaus</taxon>
        <taxon>Anosia</taxon>
    </lineage>
</organism>
<comment type="caution">
    <text evidence="1">The sequence shown here is derived from an EMBL/GenBank/DDBJ whole genome shotgun (WGS) entry which is preliminary data.</text>
</comment>
<reference evidence="1" key="1">
    <citation type="submission" date="2021-09" db="EMBL/GenBank/DDBJ databases">
        <authorList>
            <person name="Martin H S."/>
        </authorList>
    </citation>
    <scope>NUCLEOTIDE SEQUENCE</scope>
</reference>
<gene>
    <name evidence="1" type="ORF">DCHRY22_LOCUS3247</name>
</gene>
<dbReference type="EMBL" id="CAKASE010000047">
    <property type="protein sequence ID" value="CAG9561800.1"/>
    <property type="molecule type" value="Genomic_DNA"/>
</dbReference>
<sequence>MASLRATACCRFGGNRGPGVLPNGRLVSSRRFQCDLLRFLHHRLQLRVGVLTTCSDGQWIQETQDRVPA</sequence>
<evidence type="ECO:0000313" key="2">
    <source>
        <dbReference type="Proteomes" id="UP000789524"/>
    </source>
</evidence>
<proteinExistence type="predicted"/>
<accession>A0A8J2QFE4</accession>
<protein>
    <submittedName>
        <fullName evidence="1">(African queen) hypothetical protein</fullName>
    </submittedName>
</protein>